<name>A0A2M4DHG3_ANODA</name>
<protein>
    <submittedName>
        <fullName evidence="3">Putative secreted protein</fullName>
    </submittedName>
</protein>
<feature type="region of interest" description="Disordered" evidence="1">
    <location>
        <begin position="84"/>
        <end position="132"/>
    </location>
</feature>
<evidence type="ECO:0000256" key="1">
    <source>
        <dbReference type="SAM" id="MobiDB-lite"/>
    </source>
</evidence>
<accession>A0A2M4DHG3</accession>
<feature type="signal peptide" evidence="2">
    <location>
        <begin position="1"/>
        <end position="19"/>
    </location>
</feature>
<proteinExistence type="predicted"/>
<organism evidence="3">
    <name type="scientific">Anopheles darlingi</name>
    <name type="common">Mosquito</name>
    <dbReference type="NCBI Taxonomy" id="43151"/>
    <lineage>
        <taxon>Eukaryota</taxon>
        <taxon>Metazoa</taxon>
        <taxon>Ecdysozoa</taxon>
        <taxon>Arthropoda</taxon>
        <taxon>Hexapoda</taxon>
        <taxon>Insecta</taxon>
        <taxon>Pterygota</taxon>
        <taxon>Neoptera</taxon>
        <taxon>Endopterygota</taxon>
        <taxon>Diptera</taxon>
        <taxon>Nematocera</taxon>
        <taxon>Culicoidea</taxon>
        <taxon>Culicidae</taxon>
        <taxon>Anophelinae</taxon>
        <taxon>Anopheles</taxon>
    </lineage>
</organism>
<dbReference type="AlphaFoldDB" id="A0A2M4DHG3"/>
<feature type="compositionally biased region" description="Low complexity" evidence="1">
    <location>
        <begin position="87"/>
        <end position="104"/>
    </location>
</feature>
<evidence type="ECO:0000313" key="3">
    <source>
        <dbReference type="EMBL" id="MBW77004.1"/>
    </source>
</evidence>
<evidence type="ECO:0000256" key="2">
    <source>
        <dbReference type="SAM" id="SignalP"/>
    </source>
</evidence>
<feature type="chain" id="PRO_5014895534" evidence="2">
    <location>
        <begin position="20"/>
        <end position="132"/>
    </location>
</feature>
<dbReference type="EMBL" id="GGFL01012826">
    <property type="protein sequence ID" value="MBW77004.1"/>
    <property type="molecule type" value="Transcribed_RNA"/>
</dbReference>
<keyword evidence="2" id="KW-0732">Signal</keyword>
<reference evidence="3" key="1">
    <citation type="submission" date="2018-01" db="EMBL/GenBank/DDBJ databases">
        <title>An insight into the sialome of Amazonian anophelines.</title>
        <authorList>
            <person name="Ribeiro J.M."/>
            <person name="Scarpassa V."/>
            <person name="Calvo E."/>
        </authorList>
    </citation>
    <scope>NUCLEOTIDE SEQUENCE</scope>
</reference>
<sequence>MLMKWYRLLHVSFLQLTISYQEFVARGYPHPACPHNSEGSSSAKQPVVHPIKLPPYSTLHPVRPADINGLIRLHLVFRPQSHTGLISTTNNSNTSSSSSSSSSTRGTISPWHGTIAHRSSRRKIEMNTRMAR</sequence>